<dbReference type="EMBL" id="JANBOH010000048">
    <property type="protein sequence ID" value="KAJ1646796.1"/>
    <property type="molecule type" value="Genomic_DNA"/>
</dbReference>
<protein>
    <recommendedName>
        <fullName evidence="4">Fanconi Anaemia group E protein C-terminal domain-containing protein</fullName>
    </recommendedName>
</protein>
<feature type="compositionally biased region" description="Low complexity" evidence="1">
    <location>
        <begin position="23"/>
        <end position="37"/>
    </location>
</feature>
<evidence type="ECO:0000313" key="2">
    <source>
        <dbReference type="EMBL" id="KAJ1646796.1"/>
    </source>
</evidence>
<dbReference type="Gene3D" id="1.25.40.480">
    <property type="match status" value="1"/>
</dbReference>
<feature type="region of interest" description="Disordered" evidence="1">
    <location>
        <begin position="78"/>
        <end position="111"/>
    </location>
</feature>
<sequence>MPSSPTLDSAWDDVLQYLKNTKPSSASDSSSRPEVPSFTLKASSNGIWPQQSLALPKIGNESSPLSIARRRRYQQNLLDSSSSQPCSSQLQSSLQPLHQQHPQQQPKAEHNDQYQWAGTLLSSLSDMDSPDFSTGTKVWRLPNSVLSDLCQKHLCLDNCSAAALAAFIKTIVCDPAISLENQLLLLRCASSSSWFVNKEAVPAIVQSQIAALLKLHSQTIVSGLLLPQLEDSQKMFAPLSAMMTKLIKADDMPVAAVETICDGIASLCLEKSVAFNEHTFQVMEALLGAAPAGRSHASTGWVKRWSEVLQKTAPVHPGSKKLSAMLLHFINKFGSSLDKADLDGIAVAAGYLTTPLKKAIISTVTRKIK</sequence>
<proteinExistence type="predicted"/>
<reference evidence="2" key="1">
    <citation type="submission" date="2022-07" db="EMBL/GenBank/DDBJ databases">
        <title>Phylogenomic reconstructions and comparative analyses of Kickxellomycotina fungi.</title>
        <authorList>
            <person name="Reynolds N.K."/>
            <person name="Stajich J.E."/>
            <person name="Barry K."/>
            <person name="Grigoriev I.V."/>
            <person name="Crous P."/>
            <person name="Smith M.E."/>
        </authorList>
    </citation>
    <scope>NUCLEOTIDE SEQUENCE</scope>
    <source>
        <strain evidence="2">NBRC 105413</strain>
    </source>
</reference>
<gene>
    <name evidence="2" type="ORF">LPJ64_001736</name>
</gene>
<feature type="compositionally biased region" description="Low complexity" evidence="1">
    <location>
        <begin position="80"/>
        <end position="106"/>
    </location>
</feature>
<evidence type="ECO:0000256" key="1">
    <source>
        <dbReference type="SAM" id="MobiDB-lite"/>
    </source>
</evidence>
<dbReference type="AlphaFoldDB" id="A0A9W8CLQ4"/>
<organism evidence="2 3">
    <name type="scientific">Coemansia asiatica</name>
    <dbReference type="NCBI Taxonomy" id="1052880"/>
    <lineage>
        <taxon>Eukaryota</taxon>
        <taxon>Fungi</taxon>
        <taxon>Fungi incertae sedis</taxon>
        <taxon>Zoopagomycota</taxon>
        <taxon>Kickxellomycotina</taxon>
        <taxon>Kickxellomycetes</taxon>
        <taxon>Kickxellales</taxon>
        <taxon>Kickxellaceae</taxon>
        <taxon>Coemansia</taxon>
    </lineage>
</organism>
<keyword evidence="3" id="KW-1185">Reference proteome</keyword>
<comment type="caution">
    <text evidence="2">The sequence shown here is derived from an EMBL/GenBank/DDBJ whole genome shotgun (WGS) entry which is preliminary data.</text>
</comment>
<evidence type="ECO:0008006" key="4">
    <source>
        <dbReference type="Google" id="ProtNLM"/>
    </source>
</evidence>
<dbReference type="Proteomes" id="UP001145021">
    <property type="component" value="Unassembled WGS sequence"/>
</dbReference>
<name>A0A9W8CLQ4_9FUNG</name>
<feature type="region of interest" description="Disordered" evidence="1">
    <location>
        <begin position="21"/>
        <end position="43"/>
    </location>
</feature>
<accession>A0A9W8CLQ4</accession>
<evidence type="ECO:0000313" key="3">
    <source>
        <dbReference type="Proteomes" id="UP001145021"/>
    </source>
</evidence>